<comment type="caution">
    <text evidence="5">The sequence shown here is derived from an EMBL/GenBank/DDBJ whole genome shotgun (WGS) entry which is preliminary data.</text>
</comment>
<feature type="domain" description="3-hydroxyacyl-CoA dehydrogenase NAD binding" evidence="4">
    <location>
        <begin position="7"/>
        <end position="182"/>
    </location>
</feature>
<keyword evidence="6" id="KW-1185">Reference proteome</keyword>
<dbReference type="RefSeq" id="WP_066513517.1">
    <property type="nucleotide sequence ID" value="NZ_LNCU01000107.1"/>
</dbReference>
<name>A0A109JGN0_9BRAD</name>
<dbReference type="SUPFAM" id="SSF51735">
    <property type="entry name" value="NAD(P)-binding Rossmann-fold domains"/>
    <property type="match status" value="1"/>
</dbReference>
<dbReference type="PIRSF" id="PIRSF000105">
    <property type="entry name" value="HCDH"/>
    <property type="match status" value="1"/>
</dbReference>
<dbReference type="Gene3D" id="3.40.50.720">
    <property type="entry name" value="NAD(P)-binding Rossmann-like Domain"/>
    <property type="match status" value="1"/>
</dbReference>
<dbReference type="AlphaFoldDB" id="A0A109JGN0"/>
<dbReference type="PANTHER" id="PTHR48075:SF5">
    <property type="entry name" value="3-HYDROXYBUTYRYL-COA DEHYDROGENASE"/>
    <property type="match status" value="1"/>
</dbReference>
<dbReference type="Pfam" id="PF00725">
    <property type="entry name" value="3HCDH"/>
    <property type="match status" value="1"/>
</dbReference>
<dbReference type="InterPro" id="IPR006176">
    <property type="entry name" value="3-OHacyl-CoA_DH_NAD-bd"/>
</dbReference>
<dbReference type="InterPro" id="IPR006108">
    <property type="entry name" value="3HC_DH_C"/>
</dbReference>
<evidence type="ECO:0000256" key="1">
    <source>
        <dbReference type="ARBA" id="ARBA00023002"/>
    </source>
</evidence>
<proteinExistence type="predicted"/>
<evidence type="ECO:0000313" key="5">
    <source>
        <dbReference type="EMBL" id="KWV48489.1"/>
    </source>
</evidence>
<dbReference type="InterPro" id="IPR022694">
    <property type="entry name" value="3-OHacyl-CoA_DH"/>
</dbReference>
<dbReference type="Gene3D" id="1.10.1040.10">
    <property type="entry name" value="N-(1-d-carboxylethyl)-l-norvaline Dehydrogenase, domain 2"/>
    <property type="match status" value="1"/>
</dbReference>
<evidence type="ECO:0000256" key="2">
    <source>
        <dbReference type="PIRSR" id="PIRSR000105-1"/>
    </source>
</evidence>
<dbReference type="GO" id="GO:0016616">
    <property type="term" value="F:oxidoreductase activity, acting on the CH-OH group of donors, NAD or NADP as acceptor"/>
    <property type="evidence" value="ECO:0007669"/>
    <property type="project" value="InterPro"/>
</dbReference>
<evidence type="ECO:0000259" key="3">
    <source>
        <dbReference type="Pfam" id="PF00725"/>
    </source>
</evidence>
<accession>A0A109JGN0</accession>
<dbReference type="InterPro" id="IPR013328">
    <property type="entry name" value="6PGD_dom2"/>
</dbReference>
<dbReference type="Pfam" id="PF02737">
    <property type="entry name" value="3HCDH_N"/>
    <property type="match status" value="1"/>
</dbReference>
<dbReference type="Proteomes" id="UP000057737">
    <property type="component" value="Unassembled WGS sequence"/>
</dbReference>
<dbReference type="OrthoDB" id="9803287at2"/>
<keyword evidence="1" id="KW-0560">Oxidoreductase</keyword>
<dbReference type="GO" id="GO:0070403">
    <property type="term" value="F:NAD+ binding"/>
    <property type="evidence" value="ECO:0007669"/>
    <property type="project" value="InterPro"/>
</dbReference>
<sequence>MTQAIQTVAIIGTGVIGASWATAFLARGMDVIAADPATGAEKELRRTVAAQWVVMEQIGLSPDASLDRLRFVESLEDAVAAADFVQESGPERLDVKRDLFRRLDEAAPAESLIATSASTITIGEFQDACGRHPERVVLGHPFNPPHLIPLVEVGGGKLTSEGAIERALAFYRAMRKHPIRLRRESKGHVANRLQAALWQEAFHLVSSGVASVADVDAAIAHGPGLRWSLLGPFLNLHLSGGKDGIGALFEKPLWQATEGMWRDLGSLSVDGDLGNRVMAGVADEIGARDLVEMVRQRDDALVRLLRLKAASEGLP</sequence>
<feature type="site" description="Important for catalytic activity" evidence="2">
    <location>
        <position position="140"/>
    </location>
</feature>
<dbReference type="InterPro" id="IPR008927">
    <property type="entry name" value="6-PGluconate_DH-like_C_sf"/>
</dbReference>
<evidence type="ECO:0000259" key="4">
    <source>
        <dbReference type="Pfam" id="PF02737"/>
    </source>
</evidence>
<dbReference type="EMBL" id="LNCU01000107">
    <property type="protein sequence ID" value="KWV48489.1"/>
    <property type="molecule type" value="Genomic_DNA"/>
</dbReference>
<feature type="domain" description="3-hydroxyacyl-CoA dehydrogenase C-terminal" evidence="3">
    <location>
        <begin position="187"/>
        <end position="255"/>
    </location>
</feature>
<dbReference type="PANTHER" id="PTHR48075">
    <property type="entry name" value="3-HYDROXYACYL-COA DEHYDROGENASE FAMILY PROTEIN"/>
    <property type="match status" value="1"/>
</dbReference>
<gene>
    <name evidence="5" type="ORF">AS156_18630</name>
</gene>
<dbReference type="SUPFAM" id="SSF48179">
    <property type="entry name" value="6-phosphogluconate dehydrogenase C-terminal domain-like"/>
    <property type="match status" value="1"/>
</dbReference>
<protein>
    <submittedName>
        <fullName evidence="5">3-hydroxyacyl-CoA dehydrogenase</fullName>
    </submittedName>
</protein>
<reference evidence="5 6" key="1">
    <citation type="submission" date="2015-11" db="EMBL/GenBank/DDBJ databases">
        <title>Draft Genome Sequence of the Strain BR 10303 (Bradyrhizobium sp.) isolated from nodules of Centrolobium paraense.</title>
        <authorList>
            <person name="Zelli J.E."/>
            <person name="Simoes-Araujo J.L."/>
            <person name="Barauna A.C."/>
            <person name="Silva K."/>
        </authorList>
    </citation>
    <scope>NUCLEOTIDE SEQUENCE [LARGE SCALE GENOMIC DNA]</scope>
    <source>
        <strain evidence="5 6">BR 10303</strain>
    </source>
</reference>
<evidence type="ECO:0000313" key="6">
    <source>
        <dbReference type="Proteomes" id="UP000057737"/>
    </source>
</evidence>
<organism evidence="5 6">
    <name type="scientific">Bradyrhizobium macuxiense</name>
    <dbReference type="NCBI Taxonomy" id="1755647"/>
    <lineage>
        <taxon>Bacteria</taxon>
        <taxon>Pseudomonadati</taxon>
        <taxon>Pseudomonadota</taxon>
        <taxon>Alphaproteobacteria</taxon>
        <taxon>Hyphomicrobiales</taxon>
        <taxon>Nitrobacteraceae</taxon>
        <taxon>Bradyrhizobium</taxon>
    </lineage>
</organism>
<dbReference type="InterPro" id="IPR036291">
    <property type="entry name" value="NAD(P)-bd_dom_sf"/>
</dbReference>
<dbReference type="GO" id="GO:0006631">
    <property type="term" value="P:fatty acid metabolic process"/>
    <property type="evidence" value="ECO:0007669"/>
    <property type="project" value="InterPro"/>
</dbReference>